<sequence length="95" mass="10900">MTWQITHFKRALDGVEECVKRLRSVADSCYESNKFAEENRHDSGVTQVAKAQLGEEGYFGDTEKSDTESEDSYRMDNNKNEIEEGKFLPICMLVL</sequence>
<organism evidence="2 3">
    <name type="scientific">Pocillopora meandrina</name>
    <dbReference type="NCBI Taxonomy" id="46732"/>
    <lineage>
        <taxon>Eukaryota</taxon>
        <taxon>Metazoa</taxon>
        <taxon>Cnidaria</taxon>
        <taxon>Anthozoa</taxon>
        <taxon>Hexacorallia</taxon>
        <taxon>Scleractinia</taxon>
        <taxon>Astrocoeniina</taxon>
        <taxon>Pocilloporidae</taxon>
        <taxon>Pocillopora</taxon>
    </lineage>
</organism>
<comment type="caution">
    <text evidence="2">The sequence shown here is derived from an EMBL/GenBank/DDBJ whole genome shotgun (WGS) entry which is preliminary data.</text>
</comment>
<gene>
    <name evidence="2" type="ORF">PMEA_00029057</name>
</gene>
<dbReference type="EMBL" id="CALNXJ010000006">
    <property type="protein sequence ID" value="CAH3041122.1"/>
    <property type="molecule type" value="Genomic_DNA"/>
</dbReference>
<dbReference type="Proteomes" id="UP001159428">
    <property type="component" value="Unassembled WGS sequence"/>
</dbReference>
<dbReference type="AlphaFoldDB" id="A0AAU9VZV4"/>
<accession>A0AAU9VZV4</accession>
<proteinExistence type="predicted"/>
<reference evidence="2 3" key="1">
    <citation type="submission" date="2022-05" db="EMBL/GenBank/DDBJ databases">
        <authorList>
            <consortium name="Genoscope - CEA"/>
            <person name="William W."/>
        </authorList>
    </citation>
    <scope>NUCLEOTIDE SEQUENCE [LARGE SCALE GENOMIC DNA]</scope>
</reference>
<evidence type="ECO:0000313" key="3">
    <source>
        <dbReference type="Proteomes" id="UP001159428"/>
    </source>
</evidence>
<keyword evidence="3" id="KW-1185">Reference proteome</keyword>
<protein>
    <submittedName>
        <fullName evidence="2">Uncharacterized protein</fullName>
    </submittedName>
</protein>
<evidence type="ECO:0000313" key="2">
    <source>
        <dbReference type="EMBL" id="CAH3041122.1"/>
    </source>
</evidence>
<name>A0AAU9VZV4_9CNID</name>
<evidence type="ECO:0000256" key="1">
    <source>
        <dbReference type="SAM" id="MobiDB-lite"/>
    </source>
</evidence>
<feature type="compositionally biased region" description="Basic and acidic residues" evidence="1">
    <location>
        <begin position="61"/>
        <end position="78"/>
    </location>
</feature>
<feature type="region of interest" description="Disordered" evidence="1">
    <location>
        <begin position="55"/>
        <end position="78"/>
    </location>
</feature>